<gene>
    <name evidence="2" type="ORF">DCF17_06615</name>
</gene>
<dbReference type="AlphaFoldDB" id="A0A2W4WEX2"/>
<evidence type="ECO:0000313" key="3">
    <source>
        <dbReference type="Proteomes" id="UP000249081"/>
    </source>
</evidence>
<accession>A0A2W4WEX2</accession>
<reference evidence="2 3" key="2">
    <citation type="submission" date="2018-06" db="EMBL/GenBank/DDBJ databases">
        <title>Metagenomic assembly of (sub)arctic Cyanobacteria and their associated microbiome from non-axenic cultures.</title>
        <authorList>
            <person name="Baurain D."/>
        </authorList>
    </citation>
    <scope>NUCLEOTIDE SEQUENCE [LARGE SCALE GENOMIC DNA]</scope>
    <source>
        <strain evidence="2">ULC041bin1</strain>
    </source>
</reference>
<dbReference type="EMBL" id="QBMN01000033">
    <property type="protein sequence ID" value="PZO43042.1"/>
    <property type="molecule type" value="Genomic_DNA"/>
</dbReference>
<feature type="domain" description="Plastid lipid-associated protein/fibrillin conserved" evidence="1">
    <location>
        <begin position="30"/>
        <end position="201"/>
    </location>
</feature>
<dbReference type="Pfam" id="PF04755">
    <property type="entry name" value="PAP_fibrillin"/>
    <property type="match status" value="1"/>
</dbReference>
<sequence length="203" mass="22838">MTPLYTRRTQLKIQLLQQIDALETEDAILPGEHPDIDRIICELEPLTPIDQPLRPEHWPMLLGSWAMVYASRGTVVTRRINRQWPLPISIQRVWQRLTGPEGNGAAIGTENGAVLSIPFFGELTATVQGIWQPYDEGESARVSFGAISVQATRLLGIAGLHLPQITVPVLEFLRQEALWITSYLDEDLRFGRGATGNLFVFRR</sequence>
<dbReference type="Proteomes" id="UP000249081">
    <property type="component" value="Unassembled WGS sequence"/>
</dbReference>
<organism evidence="2 3">
    <name type="scientific">Shackletoniella antarctica</name>
    <dbReference type="NCBI Taxonomy" id="268115"/>
    <lineage>
        <taxon>Bacteria</taxon>
        <taxon>Bacillati</taxon>
        <taxon>Cyanobacteriota</taxon>
        <taxon>Cyanophyceae</taxon>
        <taxon>Oculatellales</taxon>
        <taxon>Oculatellaceae</taxon>
        <taxon>Shackletoniella</taxon>
    </lineage>
</organism>
<name>A0A2W4WEX2_9CYAN</name>
<comment type="caution">
    <text evidence="2">The sequence shown here is derived from an EMBL/GenBank/DDBJ whole genome shotgun (WGS) entry which is preliminary data.</text>
</comment>
<evidence type="ECO:0000313" key="2">
    <source>
        <dbReference type="EMBL" id="PZO43042.1"/>
    </source>
</evidence>
<protein>
    <submittedName>
        <fullName evidence="2">PAP fibrillin</fullName>
    </submittedName>
</protein>
<reference evidence="3" key="1">
    <citation type="submission" date="2018-04" db="EMBL/GenBank/DDBJ databases">
        <authorList>
            <person name="Cornet L."/>
        </authorList>
    </citation>
    <scope>NUCLEOTIDE SEQUENCE [LARGE SCALE GENOMIC DNA]</scope>
</reference>
<dbReference type="InterPro" id="IPR006843">
    <property type="entry name" value="PAP/fibrillin_dom"/>
</dbReference>
<proteinExistence type="predicted"/>
<evidence type="ECO:0000259" key="1">
    <source>
        <dbReference type="Pfam" id="PF04755"/>
    </source>
</evidence>